<proteinExistence type="inferred from homology"/>
<evidence type="ECO:0000256" key="1">
    <source>
        <dbReference type="ARBA" id="ARBA00005953"/>
    </source>
</evidence>
<organism evidence="3">
    <name type="scientific">anaerobic digester metagenome</name>
    <dbReference type="NCBI Taxonomy" id="1263854"/>
    <lineage>
        <taxon>unclassified sequences</taxon>
        <taxon>metagenomes</taxon>
        <taxon>ecological metagenomes</taxon>
    </lineage>
</organism>
<dbReference type="GO" id="GO:0061522">
    <property type="term" value="F:1,4-dihydroxy-2-naphthoyl-CoA thioesterase activity"/>
    <property type="evidence" value="ECO:0007669"/>
    <property type="project" value="UniProtKB-EC"/>
</dbReference>
<dbReference type="EMBL" id="CAADRN010000168">
    <property type="protein sequence ID" value="VFU14410.1"/>
    <property type="molecule type" value="Genomic_DNA"/>
</dbReference>
<comment type="similarity">
    <text evidence="1">Belongs to the 4-hydroxybenzoyl-CoA thioesterase family.</text>
</comment>
<evidence type="ECO:0000256" key="2">
    <source>
        <dbReference type="ARBA" id="ARBA00022801"/>
    </source>
</evidence>
<evidence type="ECO:0000313" key="3">
    <source>
        <dbReference type="EMBL" id="VFU14410.1"/>
    </source>
</evidence>
<protein>
    <submittedName>
        <fullName evidence="3">1,4-dihydroxy-2-naphthoyl-CoA hydrolase</fullName>
        <ecNumber evidence="3">3.1.2.28</ecNumber>
    </submittedName>
</protein>
<dbReference type="InterPro" id="IPR050563">
    <property type="entry name" value="4-hydroxybenzoyl-CoA_TE"/>
</dbReference>
<dbReference type="EC" id="3.1.2.28" evidence="3"/>
<dbReference type="PANTHER" id="PTHR31793:SF27">
    <property type="entry name" value="NOVEL THIOESTERASE SUPERFAMILY DOMAIN AND SAPOSIN A-TYPE DOMAIN CONTAINING PROTEIN (0610012H03RIK)"/>
    <property type="match status" value="1"/>
</dbReference>
<dbReference type="Gene3D" id="3.10.129.10">
    <property type="entry name" value="Hotdog Thioesterase"/>
    <property type="match status" value="1"/>
</dbReference>
<name>A0A485LZ78_9ZZZZ</name>
<dbReference type="Pfam" id="PF13279">
    <property type="entry name" value="4HBT_2"/>
    <property type="match status" value="1"/>
</dbReference>
<sequence>MQNRLSSSGSIIVCEQEREVRWGDCDAAGIVYYARYFDWFTDGRIALLKQIALPYQQFFHEQGITVVAVEASCRYRRNLKPEERYILRTTLSYLGRTRMIFDYLIIKPEEATGKATGGRTVHAFVDGTGKPFDLKKKRPDLWEKLLKHTGLPNNK</sequence>
<dbReference type="SUPFAM" id="SSF54637">
    <property type="entry name" value="Thioesterase/thiol ester dehydrase-isomerase"/>
    <property type="match status" value="1"/>
</dbReference>
<dbReference type="PANTHER" id="PTHR31793">
    <property type="entry name" value="4-HYDROXYBENZOYL-COA THIOESTERASE FAMILY MEMBER"/>
    <property type="match status" value="1"/>
</dbReference>
<reference evidence="3" key="1">
    <citation type="submission" date="2019-03" db="EMBL/GenBank/DDBJ databases">
        <authorList>
            <person name="Hao L."/>
        </authorList>
    </citation>
    <scope>NUCLEOTIDE SEQUENCE</scope>
</reference>
<dbReference type="CDD" id="cd00586">
    <property type="entry name" value="4HBT"/>
    <property type="match status" value="1"/>
</dbReference>
<dbReference type="GO" id="GO:0047617">
    <property type="term" value="F:fatty acyl-CoA hydrolase activity"/>
    <property type="evidence" value="ECO:0007669"/>
    <property type="project" value="TreeGrafter"/>
</dbReference>
<dbReference type="PIRSF" id="PIRSF003230">
    <property type="entry name" value="YbgC"/>
    <property type="match status" value="1"/>
</dbReference>
<dbReference type="InterPro" id="IPR006684">
    <property type="entry name" value="YbgC/YbaW"/>
</dbReference>
<dbReference type="InterPro" id="IPR029069">
    <property type="entry name" value="HotDog_dom_sf"/>
</dbReference>
<gene>
    <name evidence="3" type="ORF">SCFA_250002</name>
</gene>
<accession>A0A485LZ78</accession>
<dbReference type="AlphaFoldDB" id="A0A485LZ78"/>
<keyword evidence="2 3" id="KW-0378">Hydrolase</keyword>